<organism evidence="1 3">
    <name type="scientific">Subtercola boreus</name>
    <dbReference type="NCBI Taxonomy" id="120213"/>
    <lineage>
        <taxon>Bacteria</taxon>
        <taxon>Bacillati</taxon>
        <taxon>Actinomycetota</taxon>
        <taxon>Actinomycetes</taxon>
        <taxon>Micrococcales</taxon>
        <taxon>Microbacteriaceae</taxon>
        <taxon>Subtercola</taxon>
    </lineage>
</organism>
<evidence type="ECO:0000313" key="1">
    <source>
        <dbReference type="EMBL" id="RFA15701.1"/>
    </source>
</evidence>
<proteinExistence type="predicted"/>
<protein>
    <submittedName>
        <fullName evidence="1">Uncharacterized protein</fullName>
    </submittedName>
</protein>
<dbReference type="EMBL" id="NBXA01000005">
    <property type="protein sequence ID" value="RFA15936.1"/>
    <property type="molecule type" value="Genomic_DNA"/>
</dbReference>
<evidence type="ECO:0000313" key="3">
    <source>
        <dbReference type="Proteomes" id="UP000256709"/>
    </source>
</evidence>
<evidence type="ECO:0000313" key="2">
    <source>
        <dbReference type="EMBL" id="RFA15936.1"/>
    </source>
</evidence>
<name>A0A3E0W134_9MICO</name>
<gene>
    <name evidence="2" type="ORF">B7R21_03010</name>
    <name evidence="1" type="ORF">B7R21_03055</name>
</gene>
<feature type="non-terminal residue" evidence="1">
    <location>
        <position position="1"/>
    </location>
</feature>
<sequence>HENVLRITAHARRGASPVRIRTVIDNAVTEWDDVLGHSVPVVIQIVSGLRTTIAHSTTRVA</sequence>
<dbReference type="AlphaFoldDB" id="A0A3E0W134"/>
<reference evidence="1 3" key="1">
    <citation type="submission" date="2017-04" db="EMBL/GenBank/DDBJ databases">
        <title>Comparative genome analysis of Subtercola boreus.</title>
        <authorList>
            <person name="Cho Y.-J."/>
            <person name="Cho A."/>
            <person name="Kim O.-S."/>
            <person name="Lee J.-I."/>
        </authorList>
    </citation>
    <scope>NUCLEOTIDE SEQUENCE [LARGE SCALE GENOMIC DNA]</scope>
    <source>
        <strain evidence="1 3">P27444</strain>
    </source>
</reference>
<accession>A0A3E0W134</accession>
<dbReference type="EMBL" id="NBXA01000006">
    <property type="protein sequence ID" value="RFA15701.1"/>
    <property type="molecule type" value="Genomic_DNA"/>
</dbReference>
<comment type="caution">
    <text evidence="1">The sequence shown here is derived from an EMBL/GenBank/DDBJ whole genome shotgun (WGS) entry which is preliminary data.</text>
</comment>
<dbReference type="Proteomes" id="UP000256709">
    <property type="component" value="Unassembled WGS sequence"/>
</dbReference>